<name>A0A0F9BUK3_9ZZZZ</name>
<comment type="caution">
    <text evidence="2">The sequence shown here is derived from an EMBL/GenBank/DDBJ whole genome shotgun (WGS) entry which is preliminary data.</text>
</comment>
<proteinExistence type="predicted"/>
<feature type="compositionally biased region" description="Low complexity" evidence="1">
    <location>
        <begin position="15"/>
        <end position="33"/>
    </location>
</feature>
<reference evidence="2" key="1">
    <citation type="journal article" date="2015" name="Nature">
        <title>Complex archaea that bridge the gap between prokaryotes and eukaryotes.</title>
        <authorList>
            <person name="Spang A."/>
            <person name="Saw J.H."/>
            <person name="Jorgensen S.L."/>
            <person name="Zaremba-Niedzwiedzka K."/>
            <person name="Martijn J."/>
            <person name="Lind A.E."/>
            <person name="van Eijk R."/>
            <person name="Schleper C."/>
            <person name="Guy L."/>
            <person name="Ettema T.J."/>
        </authorList>
    </citation>
    <scope>NUCLEOTIDE SEQUENCE</scope>
</reference>
<gene>
    <name evidence="2" type="ORF">LCGC14_2404330</name>
</gene>
<organism evidence="2">
    <name type="scientific">marine sediment metagenome</name>
    <dbReference type="NCBI Taxonomy" id="412755"/>
    <lineage>
        <taxon>unclassified sequences</taxon>
        <taxon>metagenomes</taxon>
        <taxon>ecological metagenomes</taxon>
    </lineage>
</organism>
<evidence type="ECO:0000313" key="2">
    <source>
        <dbReference type="EMBL" id="KKL25534.1"/>
    </source>
</evidence>
<protein>
    <submittedName>
        <fullName evidence="2">Uncharacterized protein</fullName>
    </submittedName>
</protein>
<feature type="region of interest" description="Disordered" evidence="1">
    <location>
        <begin position="12"/>
        <end position="33"/>
    </location>
</feature>
<evidence type="ECO:0000256" key="1">
    <source>
        <dbReference type="SAM" id="MobiDB-lite"/>
    </source>
</evidence>
<dbReference type="AlphaFoldDB" id="A0A0F9BUK3"/>
<dbReference type="EMBL" id="LAZR01036179">
    <property type="protein sequence ID" value="KKL25534.1"/>
    <property type="molecule type" value="Genomic_DNA"/>
</dbReference>
<accession>A0A0F9BUK3</accession>
<sequence>MGDFSGIGGQRFEAGGPDLTDTTGPTITPSTSTNTKGSYIEIIASTTFDTKELFIITARGNSAIDYLYDIAIGAAGSEKDIISNLYHTSTGRYLTRHAFPLAIPAGTRISARSQALGASKAGFEVLVYMTATGYTHPNPLGRCTTYGAATGDSGGTSIDPGASANTKGAYSELTASSTNPTKSLAIGIGNQANSVRSNALYLLDIAVGASGSERVILGDIWLVCGTQIDIVAPSAIPSIPVNIPAGTRISARAQCDITDVTDRLFDVIVYGAD</sequence>